<reference evidence="5" key="1">
    <citation type="submission" date="2012-02" db="EMBL/GenBank/DDBJ databases">
        <title>The complete genome of Frateuria aurantia DSM 6220.</title>
        <authorList>
            <consortium name="US DOE Joint Genome Institute (JGI-PGF)"/>
            <person name="Lucas S."/>
            <person name="Copeland A."/>
            <person name="Lapidus A."/>
            <person name="Glavina del Rio T."/>
            <person name="Dalin E."/>
            <person name="Tice H."/>
            <person name="Bruce D."/>
            <person name="Goodwin L."/>
            <person name="Pitluck S."/>
            <person name="Peters L."/>
            <person name="Ovchinnikova G."/>
            <person name="Teshima H."/>
            <person name="Kyrpides N."/>
            <person name="Mavromatis K."/>
            <person name="Ivanova N."/>
            <person name="Brettin T."/>
            <person name="Detter J.C."/>
            <person name="Han C."/>
            <person name="Larimer F."/>
            <person name="Land M."/>
            <person name="Hauser L."/>
            <person name="Markowitz V."/>
            <person name="Cheng J.-F."/>
            <person name="Hugenholtz P."/>
            <person name="Woyke T."/>
            <person name="Wu D."/>
            <person name="Brambilla E."/>
            <person name="Klenk H.-P."/>
            <person name="Eisen J.A."/>
        </authorList>
    </citation>
    <scope>NUCLEOTIDE SEQUENCE</scope>
    <source>
        <strain evidence="5">DSM 6220</strain>
    </source>
</reference>
<dbReference type="InterPro" id="IPR015927">
    <property type="entry name" value="Peptidase_S24_S26A/B/C"/>
</dbReference>
<dbReference type="SUPFAM" id="SSF47413">
    <property type="entry name" value="lambda repressor-like DNA-binding domains"/>
    <property type="match status" value="1"/>
</dbReference>
<protein>
    <submittedName>
        <fullName evidence="5">Putative transcriptional regulator</fullName>
    </submittedName>
</protein>
<name>H8L1T9_FRAAD</name>
<organism evidence="5 6">
    <name type="scientific">Frateuria aurantia (strain ATCC 33424 / DSM 6220 / KCTC 2777 / LMG 1558 / NBRC 3245 / NCIMB 13370)</name>
    <name type="common">Acetobacter aurantius</name>
    <dbReference type="NCBI Taxonomy" id="767434"/>
    <lineage>
        <taxon>Bacteria</taxon>
        <taxon>Pseudomonadati</taxon>
        <taxon>Pseudomonadota</taxon>
        <taxon>Gammaproteobacteria</taxon>
        <taxon>Lysobacterales</taxon>
        <taxon>Rhodanobacteraceae</taxon>
        <taxon>Frateuria</taxon>
    </lineage>
</organism>
<dbReference type="PROSITE" id="PS50943">
    <property type="entry name" value="HTH_CROC1"/>
    <property type="match status" value="1"/>
</dbReference>
<dbReference type="Pfam" id="PF00717">
    <property type="entry name" value="Peptidase_S24"/>
    <property type="match status" value="1"/>
</dbReference>
<keyword evidence="1" id="KW-0805">Transcription regulation</keyword>
<feature type="domain" description="HTH cro/C1-type" evidence="4">
    <location>
        <begin position="9"/>
        <end position="67"/>
    </location>
</feature>
<dbReference type="RefSeq" id="WP_014403353.1">
    <property type="nucleotide sequence ID" value="NC_017033.1"/>
</dbReference>
<dbReference type="SMART" id="SM00530">
    <property type="entry name" value="HTH_XRE"/>
    <property type="match status" value="1"/>
</dbReference>
<evidence type="ECO:0000256" key="1">
    <source>
        <dbReference type="ARBA" id="ARBA00023015"/>
    </source>
</evidence>
<dbReference type="Gene3D" id="2.10.109.10">
    <property type="entry name" value="Umud Fragment, subunit A"/>
    <property type="match status" value="1"/>
</dbReference>
<evidence type="ECO:0000256" key="3">
    <source>
        <dbReference type="ARBA" id="ARBA00023163"/>
    </source>
</evidence>
<keyword evidence="2" id="KW-0238">DNA-binding</keyword>
<dbReference type="InterPro" id="IPR001387">
    <property type="entry name" value="Cro/C1-type_HTH"/>
</dbReference>
<dbReference type="InterPro" id="IPR039418">
    <property type="entry name" value="LexA-like"/>
</dbReference>
<evidence type="ECO:0000259" key="4">
    <source>
        <dbReference type="PROSITE" id="PS50943"/>
    </source>
</evidence>
<dbReference type="PANTHER" id="PTHR40661:SF3">
    <property type="entry name" value="FELS-1 PROPHAGE TRANSCRIPTIONAL REGULATOR"/>
    <property type="match status" value="1"/>
</dbReference>
<proteinExistence type="predicted"/>
<keyword evidence="3" id="KW-0804">Transcription</keyword>
<gene>
    <name evidence="5" type="ordered locus">Fraau_1962</name>
</gene>
<accession>H8L1T9</accession>
<dbReference type="InterPro" id="IPR010982">
    <property type="entry name" value="Lambda_DNA-bd_dom_sf"/>
</dbReference>
<dbReference type="SUPFAM" id="SSF51306">
    <property type="entry name" value="LexA/Signal peptidase"/>
    <property type="match status" value="1"/>
</dbReference>
<keyword evidence="6" id="KW-1185">Reference proteome</keyword>
<dbReference type="CDD" id="cd00093">
    <property type="entry name" value="HTH_XRE"/>
    <property type="match status" value="1"/>
</dbReference>
<dbReference type="InterPro" id="IPR036286">
    <property type="entry name" value="LexA/Signal_pep-like_sf"/>
</dbReference>
<evidence type="ECO:0000313" key="6">
    <source>
        <dbReference type="Proteomes" id="UP000005234"/>
    </source>
</evidence>
<evidence type="ECO:0000256" key="2">
    <source>
        <dbReference type="ARBA" id="ARBA00023125"/>
    </source>
</evidence>
<dbReference type="STRING" id="767434.Fraau_1962"/>
<dbReference type="KEGG" id="fau:Fraau_1962"/>
<dbReference type="Pfam" id="PF01381">
    <property type="entry name" value="HTH_3"/>
    <property type="match status" value="1"/>
</dbReference>
<dbReference type="EMBL" id="CP003350">
    <property type="protein sequence ID" value="AFC86350.1"/>
    <property type="molecule type" value="Genomic_DNA"/>
</dbReference>
<dbReference type="Gene3D" id="1.10.260.40">
    <property type="entry name" value="lambda repressor-like DNA-binding domains"/>
    <property type="match status" value="1"/>
</dbReference>
<sequence length="227" mass="25557">MSDQLWKRIKEARTAAKLTQQAVADAFGIDRVAVSLWESSSDARRTRPDIGRLRELAKITGVKMEWLLGADGDPIGSTHLVSRDETDPAYVRFPLLEGYAGMGPGTFISDYPEVVKDLRVSREWVSQKMPGIPHDVIRVITGRGDSMRGQYNDGDLIFVDTRVKSFDQDSAYCFRWAGRVQVKRLQLIKPGIVRILSKNPDYESIDAEVEEIEIGGRAIAAWTLREF</sequence>
<dbReference type="CDD" id="cd06529">
    <property type="entry name" value="S24_LexA-like"/>
    <property type="match status" value="1"/>
</dbReference>
<dbReference type="eggNOG" id="COG1396">
    <property type="taxonomic scope" value="Bacteria"/>
</dbReference>
<dbReference type="GO" id="GO:0003677">
    <property type="term" value="F:DNA binding"/>
    <property type="evidence" value="ECO:0007669"/>
    <property type="project" value="UniProtKB-KW"/>
</dbReference>
<evidence type="ECO:0000313" key="5">
    <source>
        <dbReference type="EMBL" id="AFC86350.1"/>
    </source>
</evidence>
<dbReference type="AlphaFoldDB" id="H8L1T9"/>
<dbReference type="Proteomes" id="UP000005234">
    <property type="component" value="Chromosome"/>
</dbReference>
<dbReference type="eggNOG" id="COG2932">
    <property type="taxonomic scope" value="Bacteria"/>
</dbReference>
<dbReference type="PANTHER" id="PTHR40661">
    <property type="match status" value="1"/>
</dbReference>
<dbReference type="HOGENOM" id="CLU_066192_1_2_6"/>